<dbReference type="GO" id="GO:0005524">
    <property type="term" value="F:ATP binding"/>
    <property type="evidence" value="ECO:0007669"/>
    <property type="project" value="InterPro"/>
</dbReference>
<comment type="caution">
    <text evidence="6">The sequence shown here is derived from an EMBL/GenBank/DDBJ whole genome shotgun (WGS) entry which is preliminary data.</text>
</comment>
<dbReference type="Pfam" id="PF07714">
    <property type="entry name" value="PK_Tyr_Ser-Thr"/>
    <property type="match status" value="1"/>
</dbReference>
<proteinExistence type="predicted"/>
<dbReference type="EMBL" id="BMAT01006927">
    <property type="protein sequence ID" value="GFS22310.1"/>
    <property type="molecule type" value="Genomic_DNA"/>
</dbReference>
<dbReference type="InterPro" id="IPR050401">
    <property type="entry name" value="Cyclic_nucleotide_synthase"/>
</dbReference>
<evidence type="ECO:0000256" key="1">
    <source>
        <dbReference type="ARBA" id="ARBA00012202"/>
    </source>
</evidence>
<feature type="non-terminal residue" evidence="6">
    <location>
        <position position="196"/>
    </location>
</feature>
<gene>
    <name evidence="6" type="ORF">ElyMa_003360500</name>
</gene>
<accession>A0AAV4JKP6</accession>
<keyword evidence="4" id="KW-0141">cGMP biosynthesis</keyword>
<dbReference type="GO" id="GO:0004016">
    <property type="term" value="F:adenylate cyclase activity"/>
    <property type="evidence" value="ECO:0007669"/>
    <property type="project" value="TreeGrafter"/>
</dbReference>
<dbReference type="AlphaFoldDB" id="A0AAV4JKP6"/>
<evidence type="ECO:0000259" key="5">
    <source>
        <dbReference type="PROSITE" id="PS50011"/>
    </source>
</evidence>
<organism evidence="6 7">
    <name type="scientific">Elysia marginata</name>
    <dbReference type="NCBI Taxonomy" id="1093978"/>
    <lineage>
        <taxon>Eukaryota</taxon>
        <taxon>Metazoa</taxon>
        <taxon>Spiralia</taxon>
        <taxon>Lophotrochozoa</taxon>
        <taxon>Mollusca</taxon>
        <taxon>Gastropoda</taxon>
        <taxon>Heterobranchia</taxon>
        <taxon>Euthyneura</taxon>
        <taxon>Panpulmonata</taxon>
        <taxon>Sacoglossa</taxon>
        <taxon>Placobranchoidea</taxon>
        <taxon>Plakobranchidae</taxon>
        <taxon>Elysia</taxon>
    </lineage>
</organism>
<dbReference type="GO" id="GO:0004383">
    <property type="term" value="F:guanylate cyclase activity"/>
    <property type="evidence" value="ECO:0007669"/>
    <property type="project" value="UniProtKB-EC"/>
</dbReference>
<keyword evidence="3" id="KW-0456">Lyase</keyword>
<dbReference type="GO" id="GO:0007168">
    <property type="term" value="P:receptor guanylyl cyclase signaling pathway"/>
    <property type="evidence" value="ECO:0007669"/>
    <property type="project" value="TreeGrafter"/>
</dbReference>
<dbReference type="PROSITE" id="PS50011">
    <property type="entry name" value="PROTEIN_KINASE_DOM"/>
    <property type="match status" value="1"/>
</dbReference>
<dbReference type="Gene3D" id="1.10.510.10">
    <property type="entry name" value="Transferase(Phosphotransferase) domain 1"/>
    <property type="match status" value="1"/>
</dbReference>
<sequence>MVLNLHSPSHELLLEFALDLLGHSNVTLDEQFKFSLCTDIVDGLCYLHDSPVRFHGRLSSRVCLIDNRFTVKLADYGLPTLYHSITEDENKCLWKAPELLRGKTAEEGEGREADIYSCAIVMEEVFSREAPYFAESDLLTVDEILDRVAAGLSPPFRPSTKIWSDEMKGLIEQCWAEEPKQRPTAAGVKNSLRRIT</sequence>
<dbReference type="SUPFAM" id="SSF56112">
    <property type="entry name" value="Protein kinase-like (PK-like)"/>
    <property type="match status" value="1"/>
</dbReference>
<dbReference type="GO" id="GO:0004672">
    <property type="term" value="F:protein kinase activity"/>
    <property type="evidence" value="ECO:0007669"/>
    <property type="project" value="InterPro"/>
</dbReference>
<keyword evidence="2" id="KW-0547">Nucleotide-binding</keyword>
<dbReference type="InterPro" id="IPR001245">
    <property type="entry name" value="Ser-Thr/Tyr_kinase_cat_dom"/>
</dbReference>
<dbReference type="EC" id="4.6.1.2" evidence="1"/>
<dbReference type="GO" id="GO:0005886">
    <property type="term" value="C:plasma membrane"/>
    <property type="evidence" value="ECO:0007669"/>
    <property type="project" value="TreeGrafter"/>
</dbReference>
<dbReference type="Proteomes" id="UP000762676">
    <property type="component" value="Unassembled WGS sequence"/>
</dbReference>
<evidence type="ECO:0000256" key="3">
    <source>
        <dbReference type="ARBA" id="ARBA00023239"/>
    </source>
</evidence>
<reference evidence="6 7" key="1">
    <citation type="journal article" date="2021" name="Elife">
        <title>Chloroplast acquisition without the gene transfer in kleptoplastic sea slugs, Plakobranchus ocellatus.</title>
        <authorList>
            <person name="Maeda T."/>
            <person name="Takahashi S."/>
            <person name="Yoshida T."/>
            <person name="Shimamura S."/>
            <person name="Takaki Y."/>
            <person name="Nagai Y."/>
            <person name="Toyoda A."/>
            <person name="Suzuki Y."/>
            <person name="Arimoto A."/>
            <person name="Ishii H."/>
            <person name="Satoh N."/>
            <person name="Nishiyama T."/>
            <person name="Hasebe M."/>
            <person name="Maruyama T."/>
            <person name="Minagawa J."/>
            <person name="Obokata J."/>
            <person name="Shigenobu S."/>
        </authorList>
    </citation>
    <scope>NUCLEOTIDE SEQUENCE [LARGE SCALE GENOMIC DNA]</scope>
</reference>
<evidence type="ECO:0000313" key="6">
    <source>
        <dbReference type="EMBL" id="GFS22310.1"/>
    </source>
</evidence>
<name>A0AAV4JKP6_9GAST</name>
<feature type="domain" description="Protein kinase" evidence="5">
    <location>
        <begin position="1"/>
        <end position="196"/>
    </location>
</feature>
<dbReference type="PANTHER" id="PTHR11920">
    <property type="entry name" value="GUANYLYL CYCLASE"/>
    <property type="match status" value="1"/>
</dbReference>
<evidence type="ECO:0000256" key="2">
    <source>
        <dbReference type="ARBA" id="ARBA00022741"/>
    </source>
</evidence>
<dbReference type="InterPro" id="IPR000719">
    <property type="entry name" value="Prot_kinase_dom"/>
</dbReference>
<dbReference type="GO" id="GO:0001653">
    <property type="term" value="F:peptide receptor activity"/>
    <property type="evidence" value="ECO:0007669"/>
    <property type="project" value="TreeGrafter"/>
</dbReference>
<evidence type="ECO:0000256" key="4">
    <source>
        <dbReference type="ARBA" id="ARBA00023293"/>
    </source>
</evidence>
<dbReference type="PANTHER" id="PTHR11920:SF335">
    <property type="entry name" value="GUANYLATE CYCLASE"/>
    <property type="match status" value="1"/>
</dbReference>
<keyword evidence="7" id="KW-1185">Reference proteome</keyword>
<protein>
    <recommendedName>
        <fullName evidence="1">guanylate cyclase</fullName>
        <ecNumber evidence="1">4.6.1.2</ecNumber>
    </recommendedName>
</protein>
<evidence type="ECO:0000313" key="7">
    <source>
        <dbReference type="Proteomes" id="UP000762676"/>
    </source>
</evidence>
<dbReference type="InterPro" id="IPR011009">
    <property type="entry name" value="Kinase-like_dom_sf"/>
</dbReference>